<evidence type="ECO:0000256" key="1">
    <source>
        <dbReference type="SAM" id="MobiDB-lite"/>
    </source>
</evidence>
<feature type="region of interest" description="Disordered" evidence="1">
    <location>
        <begin position="1"/>
        <end position="107"/>
    </location>
</feature>
<feature type="compositionally biased region" description="Basic residues" evidence="1">
    <location>
        <begin position="528"/>
        <end position="538"/>
    </location>
</feature>
<protein>
    <recommendedName>
        <fullName evidence="4">No apical meristem-associated C-terminal domain-containing protein</fullName>
    </recommendedName>
</protein>
<gene>
    <name evidence="2" type="ORF">QYE76_009805</name>
</gene>
<evidence type="ECO:0008006" key="4">
    <source>
        <dbReference type="Google" id="ProtNLM"/>
    </source>
</evidence>
<name>A0AAD8X199_LOLMU</name>
<feature type="region of interest" description="Disordered" evidence="1">
    <location>
        <begin position="168"/>
        <end position="260"/>
    </location>
</feature>
<dbReference type="EMBL" id="JAUUTY010000001">
    <property type="protein sequence ID" value="KAK1693108.1"/>
    <property type="molecule type" value="Genomic_DNA"/>
</dbReference>
<accession>A0AAD8X199</accession>
<evidence type="ECO:0000313" key="3">
    <source>
        <dbReference type="Proteomes" id="UP001231189"/>
    </source>
</evidence>
<comment type="caution">
    <text evidence="2">The sequence shown here is derived from an EMBL/GenBank/DDBJ whole genome shotgun (WGS) entry which is preliminary data.</text>
</comment>
<feature type="region of interest" description="Disordered" evidence="1">
    <location>
        <begin position="543"/>
        <end position="569"/>
    </location>
</feature>
<feature type="compositionally biased region" description="Basic and acidic residues" evidence="1">
    <location>
        <begin position="95"/>
        <end position="107"/>
    </location>
</feature>
<feature type="compositionally biased region" description="Acidic residues" evidence="1">
    <location>
        <begin position="199"/>
        <end position="242"/>
    </location>
</feature>
<dbReference type="PANTHER" id="PTHR45125:SF48">
    <property type="entry name" value="MYB-LIKE DOMAIN-CONTAINING PROTEIN"/>
    <property type="match status" value="1"/>
</dbReference>
<dbReference type="AlphaFoldDB" id="A0AAD8X199"/>
<dbReference type="Proteomes" id="UP001231189">
    <property type="component" value="Unassembled WGS sequence"/>
</dbReference>
<proteinExistence type="predicted"/>
<feature type="compositionally biased region" description="Polar residues" evidence="1">
    <location>
        <begin position="559"/>
        <end position="569"/>
    </location>
</feature>
<feature type="compositionally biased region" description="Basic residues" evidence="1">
    <location>
        <begin position="543"/>
        <end position="558"/>
    </location>
</feature>
<dbReference type="PANTHER" id="PTHR45125">
    <property type="entry name" value="F21J9.4-RELATED"/>
    <property type="match status" value="1"/>
</dbReference>
<organism evidence="2 3">
    <name type="scientific">Lolium multiflorum</name>
    <name type="common">Italian ryegrass</name>
    <name type="synonym">Lolium perenne subsp. multiflorum</name>
    <dbReference type="NCBI Taxonomy" id="4521"/>
    <lineage>
        <taxon>Eukaryota</taxon>
        <taxon>Viridiplantae</taxon>
        <taxon>Streptophyta</taxon>
        <taxon>Embryophyta</taxon>
        <taxon>Tracheophyta</taxon>
        <taxon>Spermatophyta</taxon>
        <taxon>Magnoliopsida</taxon>
        <taxon>Liliopsida</taxon>
        <taxon>Poales</taxon>
        <taxon>Poaceae</taxon>
        <taxon>BOP clade</taxon>
        <taxon>Pooideae</taxon>
        <taxon>Poodae</taxon>
        <taxon>Poeae</taxon>
        <taxon>Poeae Chloroplast Group 2 (Poeae type)</taxon>
        <taxon>Loliodinae</taxon>
        <taxon>Loliinae</taxon>
        <taxon>Lolium</taxon>
    </lineage>
</organism>
<feature type="region of interest" description="Disordered" evidence="1">
    <location>
        <begin position="519"/>
        <end position="538"/>
    </location>
</feature>
<sequence>MKNSSPTPAKSRPSRHIAPIPSRISGLPTHFTSYPADSFLPPAVHPPPLPSPHSLAPPTASKKMTKKAAKKPPGNETKEAKAPFAKPRKVPAPKKKPEGWSDDQWHQDCLRRKMATVERKGRRAAQQEKKALAARAHQHIMAGCIAATNASPWSTSVPGVISPSTSAFYNDGPSATPGTRSGWRPVHWPQGALEFDGAGAEEEEEEEEEEGVEDDNDDEDEEGGEEEDEEGAGEDDLVEVDADGVRTKKKKASGTQGPKWTPLKDQCLCKSWAAVSHDSIIGANQKYGKYWARIKAEFDERKLINSDYNKVTMKRSQKEMSTRWAIIQALVNMFHGFHHEIETSGESGVDISQMFDKAMDMYRRNSDGHKSFMLTHCYRKLKLNHKWRLTRLSLSKGKDAIDLDAPMATSAGRPIGNKAAKATLANTASSEKTQTSITKCLVEVSSTWLSRDKKADERWAELFKRQEEKLELKKRRDEMSLLRVSTEGMSPRTRAAHNFFKGQILDDIEAKMAAAEAAAAAAQPQPRSKSRQTRLRQHLLLHLRRPLPRRRRRSRRSMHNTGQIATSSS</sequence>
<reference evidence="2" key="1">
    <citation type="submission" date="2023-07" db="EMBL/GenBank/DDBJ databases">
        <title>A chromosome-level genome assembly of Lolium multiflorum.</title>
        <authorList>
            <person name="Chen Y."/>
            <person name="Copetti D."/>
            <person name="Kolliker R."/>
            <person name="Studer B."/>
        </authorList>
    </citation>
    <scope>NUCLEOTIDE SEQUENCE</scope>
    <source>
        <strain evidence="2">02402/16</strain>
        <tissue evidence="2">Leaf</tissue>
    </source>
</reference>
<keyword evidence="3" id="KW-1185">Reference proteome</keyword>
<feature type="compositionally biased region" description="Low complexity" evidence="1">
    <location>
        <begin position="52"/>
        <end position="62"/>
    </location>
</feature>
<evidence type="ECO:0000313" key="2">
    <source>
        <dbReference type="EMBL" id="KAK1693108.1"/>
    </source>
</evidence>